<accession>A0A3M7LAU9</accession>
<evidence type="ECO:0000313" key="3">
    <source>
        <dbReference type="EMBL" id="RMZ58652.1"/>
    </source>
</evidence>
<keyword evidence="2" id="KW-0732">Signal</keyword>
<dbReference type="EMBL" id="QWIV01000014">
    <property type="protein sequence ID" value="RMZ58652.1"/>
    <property type="molecule type" value="Genomic_DNA"/>
</dbReference>
<evidence type="ECO:0000256" key="2">
    <source>
        <dbReference type="SAM" id="SignalP"/>
    </source>
</evidence>
<protein>
    <recommendedName>
        <fullName evidence="5">Signal peptidase</fullName>
    </recommendedName>
</protein>
<dbReference type="Proteomes" id="UP000267524">
    <property type="component" value="Unassembled WGS sequence"/>
</dbReference>
<organism evidence="3 4">
    <name type="scientific">Chryseobacterium nematophagum</name>
    <dbReference type="NCBI Taxonomy" id="2305228"/>
    <lineage>
        <taxon>Bacteria</taxon>
        <taxon>Pseudomonadati</taxon>
        <taxon>Bacteroidota</taxon>
        <taxon>Flavobacteriia</taxon>
        <taxon>Flavobacteriales</taxon>
        <taxon>Weeksellaceae</taxon>
        <taxon>Chryseobacterium group</taxon>
        <taxon>Chryseobacterium</taxon>
    </lineage>
</organism>
<feature type="signal peptide" evidence="2">
    <location>
        <begin position="1"/>
        <end position="18"/>
    </location>
</feature>
<keyword evidence="4" id="KW-1185">Reference proteome</keyword>
<feature type="transmembrane region" description="Helical" evidence="1">
    <location>
        <begin position="34"/>
        <end position="54"/>
    </location>
</feature>
<evidence type="ECO:0008006" key="5">
    <source>
        <dbReference type="Google" id="ProtNLM"/>
    </source>
</evidence>
<evidence type="ECO:0000313" key="4">
    <source>
        <dbReference type="Proteomes" id="UP000267524"/>
    </source>
</evidence>
<gene>
    <name evidence="3" type="ORF">D1632_13730</name>
</gene>
<name>A0A3M7LAU9_9FLAO</name>
<keyword evidence="1" id="KW-0812">Transmembrane</keyword>
<feature type="chain" id="PRO_5018120480" description="Signal peptidase" evidence="2">
    <location>
        <begin position="19"/>
        <end position="63"/>
    </location>
</feature>
<reference evidence="3 4" key="1">
    <citation type="submission" date="2018-08" db="EMBL/GenBank/DDBJ databases">
        <title>Chryseobacterium nematophagum: a novel matrix digesting pathogen of nematodes.</title>
        <authorList>
            <person name="Page A."/>
            <person name="Roberts M."/>
            <person name="Felix M.-A."/>
            <person name="Weir W."/>
        </authorList>
    </citation>
    <scope>NUCLEOTIDE SEQUENCE [LARGE SCALE GENOMIC DNA]</scope>
    <source>
        <strain evidence="3 4">JUb275</strain>
    </source>
</reference>
<keyword evidence="1" id="KW-1133">Transmembrane helix</keyword>
<dbReference type="RefSeq" id="WP_122547800.1">
    <property type="nucleotide sequence ID" value="NZ_QWIV01000014.1"/>
</dbReference>
<comment type="caution">
    <text evidence="3">The sequence shown here is derived from an EMBL/GenBank/DDBJ whole genome shotgun (WGS) entry which is preliminary data.</text>
</comment>
<evidence type="ECO:0000256" key="1">
    <source>
        <dbReference type="SAM" id="Phobius"/>
    </source>
</evidence>
<sequence length="63" mass="6822">MKKMVLTLSMVASVSMYAQDDADVPAEPGDPARIDMYISALYCIGVGMATYCIIKKSKKNTSV</sequence>
<dbReference type="AlphaFoldDB" id="A0A3M7LAU9"/>
<keyword evidence="1" id="KW-0472">Membrane</keyword>
<proteinExistence type="predicted"/>